<dbReference type="InterPro" id="IPR014043">
    <property type="entry name" value="Acyl_transferase_dom"/>
</dbReference>
<dbReference type="InterPro" id="IPR010071">
    <property type="entry name" value="AA_adenyl_dom"/>
</dbReference>
<dbReference type="InterPro" id="IPR014031">
    <property type="entry name" value="Ketoacyl_synth_C"/>
</dbReference>
<accession>A0A2W5QJM0</accession>
<dbReference type="SUPFAM" id="SSF52151">
    <property type="entry name" value="FabD/lysophospholipase-like"/>
    <property type="match status" value="1"/>
</dbReference>
<dbReference type="SMART" id="SM00825">
    <property type="entry name" value="PKS_KS"/>
    <property type="match status" value="1"/>
</dbReference>
<evidence type="ECO:0008006" key="9">
    <source>
        <dbReference type="Google" id="ProtNLM"/>
    </source>
</evidence>
<dbReference type="InterPro" id="IPR009081">
    <property type="entry name" value="PP-bd_ACP"/>
</dbReference>
<dbReference type="InterPro" id="IPR016036">
    <property type="entry name" value="Malonyl_transacylase_ACP-bd"/>
</dbReference>
<feature type="domain" description="Carrier" evidence="5">
    <location>
        <begin position="506"/>
        <end position="581"/>
    </location>
</feature>
<dbReference type="NCBIfam" id="TIGR01733">
    <property type="entry name" value="AA-adenyl-dom"/>
    <property type="match status" value="1"/>
</dbReference>
<dbReference type="InterPro" id="IPR016035">
    <property type="entry name" value="Acyl_Trfase/lysoPLipase"/>
</dbReference>
<dbReference type="InterPro" id="IPR020841">
    <property type="entry name" value="PKS_Beta-ketoAc_synthase_dom"/>
</dbReference>
<dbReference type="PROSITE" id="PS52004">
    <property type="entry name" value="KS3_2"/>
    <property type="match status" value="1"/>
</dbReference>
<dbReference type="SUPFAM" id="SSF56801">
    <property type="entry name" value="Acetyl-CoA synthetase-like"/>
    <property type="match status" value="1"/>
</dbReference>
<dbReference type="PRINTS" id="PR01483">
    <property type="entry name" value="FASYNTHASE"/>
</dbReference>
<dbReference type="PANTHER" id="PTHR43775">
    <property type="entry name" value="FATTY ACID SYNTHASE"/>
    <property type="match status" value="1"/>
</dbReference>
<dbReference type="Pfam" id="PF02801">
    <property type="entry name" value="Ketoacyl-synt_C"/>
    <property type="match status" value="1"/>
</dbReference>
<evidence type="ECO:0000259" key="5">
    <source>
        <dbReference type="PROSITE" id="PS50075"/>
    </source>
</evidence>
<dbReference type="FunFam" id="3.40.50.980:FF:000001">
    <property type="entry name" value="Non-ribosomal peptide synthetase"/>
    <property type="match status" value="1"/>
</dbReference>
<keyword evidence="3" id="KW-0808">Transferase</keyword>
<dbReference type="GO" id="GO:0006633">
    <property type="term" value="P:fatty acid biosynthetic process"/>
    <property type="evidence" value="ECO:0007669"/>
    <property type="project" value="InterPro"/>
</dbReference>
<dbReference type="Gene3D" id="3.30.70.3290">
    <property type="match status" value="1"/>
</dbReference>
<dbReference type="Gene3D" id="3.40.50.980">
    <property type="match status" value="2"/>
</dbReference>
<dbReference type="InterPro" id="IPR016039">
    <property type="entry name" value="Thiolase-like"/>
</dbReference>
<dbReference type="InterPro" id="IPR014030">
    <property type="entry name" value="Ketoacyl_synth_N"/>
</dbReference>
<dbReference type="SUPFAM" id="SSF53901">
    <property type="entry name" value="Thiolase-like"/>
    <property type="match status" value="1"/>
</dbReference>
<dbReference type="InterPro" id="IPR036736">
    <property type="entry name" value="ACP-like_sf"/>
</dbReference>
<dbReference type="InterPro" id="IPR001227">
    <property type="entry name" value="Ac_transferase_dom_sf"/>
</dbReference>
<evidence type="ECO:0000256" key="1">
    <source>
        <dbReference type="ARBA" id="ARBA00022450"/>
    </source>
</evidence>
<dbReference type="Pfam" id="PF00668">
    <property type="entry name" value="Condensation"/>
    <property type="match status" value="1"/>
</dbReference>
<dbReference type="Gene3D" id="3.40.47.10">
    <property type="match status" value="1"/>
</dbReference>
<dbReference type="Proteomes" id="UP000249135">
    <property type="component" value="Unassembled WGS sequence"/>
</dbReference>
<dbReference type="Pfam" id="PF00109">
    <property type="entry name" value="ketoacyl-synt"/>
    <property type="match status" value="1"/>
</dbReference>
<evidence type="ECO:0000313" key="8">
    <source>
        <dbReference type="Proteomes" id="UP000249135"/>
    </source>
</evidence>
<dbReference type="InterPro" id="IPR000873">
    <property type="entry name" value="AMP-dep_synth/lig_dom"/>
</dbReference>
<proteinExistence type="inferred from homology"/>
<dbReference type="Gene3D" id="1.10.1200.10">
    <property type="entry name" value="ACP-like"/>
    <property type="match status" value="2"/>
</dbReference>
<dbReference type="Gene3D" id="3.30.559.10">
    <property type="entry name" value="Chloramphenicol acetyltransferase-like domain"/>
    <property type="match status" value="1"/>
</dbReference>
<dbReference type="InterPro" id="IPR023213">
    <property type="entry name" value="CAT-like_dom_sf"/>
</dbReference>
<dbReference type="CDD" id="cd12116">
    <property type="entry name" value="A_NRPS_Ta1_like"/>
    <property type="match status" value="1"/>
</dbReference>
<keyword evidence="2" id="KW-0597">Phosphoprotein</keyword>
<evidence type="ECO:0000256" key="2">
    <source>
        <dbReference type="ARBA" id="ARBA00022553"/>
    </source>
</evidence>
<dbReference type="FunFam" id="3.30.300.30:FF:000010">
    <property type="entry name" value="Enterobactin synthetase component F"/>
    <property type="match status" value="1"/>
</dbReference>
<feature type="domain" description="Carrier" evidence="5">
    <location>
        <begin position="1515"/>
        <end position="1593"/>
    </location>
</feature>
<dbReference type="InterPro" id="IPR018201">
    <property type="entry name" value="Ketoacyl_synth_AS"/>
</dbReference>
<dbReference type="Pfam" id="PF13193">
    <property type="entry name" value="AMP-binding_C"/>
    <property type="match status" value="1"/>
</dbReference>
<comment type="caution">
    <text evidence="7">The sequence shown here is derived from an EMBL/GenBank/DDBJ whole genome shotgun (WGS) entry which is preliminary data.</text>
</comment>
<dbReference type="InterPro" id="IPR020845">
    <property type="entry name" value="AMP-binding_CS"/>
</dbReference>
<name>A0A2W5QJM0_VARPD</name>
<dbReference type="Pfam" id="PF00698">
    <property type="entry name" value="Acyl_transf_1"/>
    <property type="match status" value="1"/>
</dbReference>
<evidence type="ECO:0000256" key="4">
    <source>
        <dbReference type="ARBA" id="ARBA00029443"/>
    </source>
</evidence>
<dbReference type="GO" id="GO:0005835">
    <property type="term" value="C:fatty acid synthase complex"/>
    <property type="evidence" value="ECO:0007669"/>
    <property type="project" value="InterPro"/>
</dbReference>
<dbReference type="SMART" id="SM00827">
    <property type="entry name" value="PKS_AT"/>
    <property type="match status" value="1"/>
</dbReference>
<dbReference type="InterPro" id="IPR020806">
    <property type="entry name" value="PKS_PP-bd"/>
</dbReference>
<dbReference type="Gene3D" id="3.30.559.30">
    <property type="entry name" value="Nonribosomal peptide synthetase, condensation domain"/>
    <property type="match status" value="1"/>
</dbReference>
<organism evidence="7 8">
    <name type="scientific">Variovorax paradoxus</name>
    <dbReference type="NCBI Taxonomy" id="34073"/>
    <lineage>
        <taxon>Bacteria</taxon>
        <taxon>Pseudomonadati</taxon>
        <taxon>Pseudomonadota</taxon>
        <taxon>Betaproteobacteria</taxon>
        <taxon>Burkholderiales</taxon>
        <taxon>Comamonadaceae</taxon>
        <taxon>Variovorax</taxon>
    </lineage>
</organism>
<dbReference type="CDD" id="cd00833">
    <property type="entry name" value="PKS"/>
    <property type="match status" value="1"/>
</dbReference>
<dbReference type="Pfam" id="PF00550">
    <property type="entry name" value="PP-binding"/>
    <property type="match status" value="2"/>
</dbReference>
<gene>
    <name evidence="7" type="ORF">DI563_03715</name>
</gene>
<dbReference type="GO" id="GO:0004312">
    <property type="term" value="F:fatty acid synthase activity"/>
    <property type="evidence" value="ECO:0007669"/>
    <property type="project" value="InterPro"/>
</dbReference>
<dbReference type="GO" id="GO:0031177">
    <property type="term" value="F:phosphopantetheine binding"/>
    <property type="evidence" value="ECO:0007669"/>
    <property type="project" value="InterPro"/>
</dbReference>
<dbReference type="InterPro" id="IPR045851">
    <property type="entry name" value="AMP-bd_C_sf"/>
</dbReference>
<dbReference type="PROSITE" id="PS00606">
    <property type="entry name" value="KS3_1"/>
    <property type="match status" value="1"/>
</dbReference>
<keyword evidence="1" id="KW-0596">Phosphopantetheine</keyword>
<protein>
    <recommendedName>
        <fullName evidence="9">Amino acid adenylation domain-containing protein</fullName>
    </recommendedName>
</protein>
<dbReference type="Gene3D" id="2.30.38.10">
    <property type="entry name" value="Luciferase, Domain 3"/>
    <property type="match status" value="1"/>
</dbReference>
<dbReference type="InterPro" id="IPR050091">
    <property type="entry name" value="PKS_NRPS_Biosynth_Enz"/>
</dbReference>
<dbReference type="PANTHER" id="PTHR43775:SF51">
    <property type="entry name" value="INACTIVE PHENOLPHTHIOCEROL SYNTHESIS POLYKETIDE SYNTHASE TYPE I PKS1-RELATED"/>
    <property type="match status" value="1"/>
</dbReference>
<dbReference type="SMART" id="SM00823">
    <property type="entry name" value="PKS_PP"/>
    <property type="match status" value="2"/>
</dbReference>
<dbReference type="InterPro" id="IPR025110">
    <property type="entry name" value="AMP-bd_C"/>
</dbReference>
<evidence type="ECO:0000256" key="3">
    <source>
        <dbReference type="ARBA" id="ARBA00022679"/>
    </source>
</evidence>
<evidence type="ECO:0000259" key="6">
    <source>
        <dbReference type="PROSITE" id="PS52004"/>
    </source>
</evidence>
<comment type="similarity">
    <text evidence="4">In the C-terminal section; belongs to the NRP synthetase family.</text>
</comment>
<dbReference type="Pfam" id="PF16197">
    <property type="entry name" value="KAsynt_C_assoc"/>
    <property type="match status" value="1"/>
</dbReference>
<dbReference type="GO" id="GO:0004315">
    <property type="term" value="F:3-oxoacyl-[acyl-carrier-protein] synthase activity"/>
    <property type="evidence" value="ECO:0007669"/>
    <property type="project" value="InterPro"/>
</dbReference>
<dbReference type="InterPro" id="IPR001242">
    <property type="entry name" value="Condensation_dom"/>
</dbReference>
<dbReference type="InterPro" id="IPR032821">
    <property type="entry name" value="PKS_assoc"/>
</dbReference>
<dbReference type="SUPFAM" id="SSF47336">
    <property type="entry name" value="ACP-like"/>
    <property type="match status" value="2"/>
</dbReference>
<dbReference type="InterPro" id="IPR003965">
    <property type="entry name" value="Fatty_acid_synthase"/>
</dbReference>
<feature type="domain" description="Ketosynthase family 3 (KS3)" evidence="6">
    <location>
        <begin position="604"/>
        <end position="1030"/>
    </location>
</feature>
<dbReference type="Gene3D" id="3.30.300.30">
    <property type="match status" value="1"/>
</dbReference>
<sequence>MDLNLYRPVHQLITEQVARHPERTAVVFNGEAVSYGELHRRAMAVAGRLRDLGVQRNDLVGVHVERSVSMLAAILGIHLAGAAYVPLDPSFPAERLQHILDDAGLRYLVHAGMPRLAALPRHCVDVLTLDPQAAAGAIDLAQDGDPTDLAYVMYTSGSTGKPKGVKVHHGAVLNFLRSMAREPGLAESDTLVAVTTPSFDISVLELFLPLVMGARIALATKEETVNGEKLARLIAASNATVMQATPATWRMLFLTGWAGAPGLKVLCGGESLDSPLARKLHAAVAELWNMYGPTETTVWSTCCRIEDPSAPISVGRPILETTVHVLDEARQPLPAGQTGELYIGGAGVTLGYTQEALTIARFVPDPFSAKADARLYRTGDLAMLKEDGLLYILGRIDEQVKVRGFRVELNDVQQHLLDAPGVEQGAVIAHQDTLGENQLVAYVVASEAGPADLRAIKAFLSSRLPDYMVPTRIVVLDTLPLTPNGKVDKKRLAAFEVEDASDDEAAVAGDLRTALTTTVARLLKTATVDADADLFDLGIDSLQANYIAATVSRQAGIRLSVGEVFEHPSINALLRHQDDKNYLRKLHQGLASRRRRAAVSSEQAEAIAIVGMAGRFPGADTVEDLWTILSEGRETVTRFTPEQDDPAVEEDVRNHPGYVRVRGMIRDPEMFDAQLFGISPNDAAAMDPQQRVFLELAWEALERAGCDPDRFDGLIGVYAGMGNNFYYFHNVSTRPEFLHMVGEVQAEIGREKDHVATLVSHKLNLTGPSLSVHTACSTGLVCIDSAVQSLLSRQCDVALAGAIELRTPQMSGQIHEPSGIFTGDGHCRPFSSDASGTMFSDGAGVVVLKRLSDAIEDGDTVHALIRGSAVNHDGYNKKSYLAPSVKGQMEVMALAQARAGVSPASITYMEAHGTATPVGDPIEFQALRNIFEFAGSERNHCALGSVKGNLGHPTTAAGAVGVIKTALAMTHRTIPPLANFTSINPNIDIENSPFYITTRAMDWDTQGQPRRAGVSSFGFCGTNAHVVMEEAPVRAEPERLHERPFYPVLLSANSESALKALASRMEVAAAAKGAAHPADMAFTLAAGRKRLKQRSFTLLDATRPASGFQDLAPMRKATDAQRPEVAYVFPGQGAQYLDMGRDLYEVEPVFRAAFDRCAELLEPHLGLDLRHLVLGIGAAPDAREERLALLNSTHITQPAMFSLGYALAMLWTDWGVKPSVLVGHSVGEYVCAVLAGVFSLEDGARLIAARGRLMGSQERGKMLSVRLSQEALQTALQGQEGLSIAAINSPTLCVVAGPEHDVARFQQKLDTLGVRSQLLHTSHAFHSWMMEAAMPAFLSEVKSVALSAPSIPIISTVTGSLLTGAQATDPDYWTGHIMRPVRFSEAIRTLWTEERRIALELGPRATMSSLAAAQTLHKASQFAIPSLSDTSEDHAECRSMATAIGQLWQHQVELDWEAYFRDTGARRAVLPTYPFERKRYWVEPARTERTVATAAPVNELLAPAQDEPTAGSSDAQLDGITRQLRAILEEVSGEDMQEAPVDASFLELGLDSLLLTPIIYLVKERFGVVISFRQLLNDLSSIEKLSAHVAAQRSPRAEPAAAPDPTTTTASAATVADSIATTPAQRALLNAERKDAQQALAHLESVSISLNGPLDKAALEAAVGELVSAHDTLRAQFSADGQSMRVVPALAGQPAIRWLAMQPAAIPGWIAQEMQQPLDLSRAPLLRVAVLSANERTHTVVMTTHAAVCDRWSLDVLIEELAQAYGRRAGATGAAPASAAEQFREYVTMLTKLDAEASARRAYWQTELGKAARPLPRAATAELQRMTFHIDGSQLSSLKQASNQRQLSLYTTLFGTLCAVLRRQAGHGESLVVATPFAGQSSYNMPRLVGACTHVLPIVLEPEAPAPLQELLHFVQKKLLAAYENQYSPEAELAGLAFVHTKRLKTASHTFHGLQSDYQFNDRARESFDATFEVLEYDDRLVISCASRGGSVYGAPVAAVQSAYETQLRQMAADAAVRPEEPAAALATH</sequence>
<dbReference type="SUPFAM" id="SSF55048">
    <property type="entry name" value="Probable ACP-binding domain of malonyl-CoA ACP transacylase"/>
    <property type="match status" value="1"/>
</dbReference>
<dbReference type="Gene3D" id="3.40.366.10">
    <property type="entry name" value="Malonyl-Coenzyme A Acyl Carrier Protein, domain 2"/>
    <property type="match status" value="1"/>
</dbReference>
<dbReference type="PROSITE" id="PS50075">
    <property type="entry name" value="CARRIER"/>
    <property type="match status" value="2"/>
</dbReference>
<dbReference type="EMBL" id="QFPP01000019">
    <property type="protein sequence ID" value="PZQ77448.1"/>
    <property type="molecule type" value="Genomic_DNA"/>
</dbReference>
<dbReference type="GO" id="GO:0044550">
    <property type="term" value="P:secondary metabolite biosynthetic process"/>
    <property type="evidence" value="ECO:0007669"/>
    <property type="project" value="UniProtKB-ARBA"/>
</dbReference>
<evidence type="ECO:0000313" key="7">
    <source>
        <dbReference type="EMBL" id="PZQ77448.1"/>
    </source>
</evidence>
<dbReference type="PROSITE" id="PS00455">
    <property type="entry name" value="AMP_BINDING"/>
    <property type="match status" value="1"/>
</dbReference>
<dbReference type="Pfam" id="PF00501">
    <property type="entry name" value="AMP-binding"/>
    <property type="match status" value="1"/>
</dbReference>
<reference evidence="7 8" key="1">
    <citation type="submission" date="2017-08" db="EMBL/GenBank/DDBJ databases">
        <title>Infants hospitalized years apart are colonized by the same room-sourced microbial strains.</title>
        <authorList>
            <person name="Brooks B."/>
            <person name="Olm M.R."/>
            <person name="Firek B.A."/>
            <person name="Baker R."/>
            <person name="Thomas B.C."/>
            <person name="Morowitz M.J."/>
            <person name="Banfield J.F."/>
        </authorList>
    </citation>
    <scope>NUCLEOTIDE SEQUENCE [LARGE SCALE GENOMIC DNA]</scope>
    <source>
        <strain evidence="7">S2_005_003_R2_41</strain>
    </source>
</reference>
<dbReference type="SUPFAM" id="SSF52777">
    <property type="entry name" value="CoA-dependent acyltransferases"/>
    <property type="match status" value="2"/>
</dbReference>